<feature type="transmembrane region" description="Helical" evidence="1">
    <location>
        <begin position="63"/>
        <end position="82"/>
    </location>
</feature>
<keyword evidence="1" id="KW-0472">Membrane</keyword>
<keyword evidence="1" id="KW-0812">Transmembrane</keyword>
<dbReference type="Proteomes" id="UP000655830">
    <property type="component" value="Unassembled WGS sequence"/>
</dbReference>
<evidence type="ECO:0000256" key="1">
    <source>
        <dbReference type="SAM" id="Phobius"/>
    </source>
</evidence>
<keyword evidence="1" id="KW-1133">Transmembrane helix</keyword>
<name>A0A926EIE1_9FIRM</name>
<protein>
    <submittedName>
        <fullName evidence="2">DUF2752 domain-containing protein</fullName>
    </submittedName>
</protein>
<comment type="caution">
    <text evidence="2">The sequence shown here is derived from an EMBL/GenBank/DDBJ whole genome shotgun (WGS) entry which is preliminary data.</text>
</comment>
<reference evidence="2" key="1">
    <citation type="submission" date="2020-08" db="EMBL/GenBank/DDBJ databases">
        <title>Genome public.</title>
        <authorList>
            <person name="Liu C."/>
            <person name="Sun Q."/>
        </authorList>
    </citation>
    <scope>NUCLEOTIDE SEQUENCE</scope>
    <source>
        <strain evidence="2">NSJ-12</strain>
    </source>
</reference>
<accession>A0A926EIE1</accession>
<evidence type="ECO:0000313" key="3">
    <source>
        <dbReference type="Proteomes" id="UP000655830"/>
    </source>
</evidence>
<dbReference type="AlphaFoldDB" id="A0A926EIE1"/>
<dbReference type="Pfam" id="PF10825">
    <property type="entry name" value="DUF2752"/>
    <property type="match status" value="1"/>
</dbReference>
<organism evidence="2 3">
    <name type="scientific">Zhenhengia yiwuensis</name>
    <dbReference type="NCBI Taxonomy" id="2763666"/>
    <lineage>
        <taxon>Bacteria</taxon>
        <taxon>Bacillati</taxon>
        <taxon>Bacillota</taxon>
        <taxon>Clostridia</taxon>
        <taxon>Lachnospirales</taxon>
        <taxon>Lachnospiraceae</taxon>
        <taxon>Zhenhengia</taxon>
    </lineage>
</organism>
<dbReference type="RefSeq" id="WP_249333635.1">
    <property type="nucleotide sequence ID" value="NZ_JACRSY010000032.1"/>
</dbReference>
<proteinExistence type="predicted"/>
<sequence length="109" mass="12259">MVASVTLIGAPIIMMVVSVLSHNQTTCIFDALGFKCLGCNILGALHKLKQGQFVEAFYQNPLIYIWLGLGGCILISELYTLVKRIIDRTYKHDSLLEWLLKKMFKGILL</sequence>
<dbReference type="EMBL" id="JACRSY010000032">
    <property type="protein sequence ID" value="MBC8580954.1"/>
    <property type="molecule type" value="Genomic_DNA"/>
</dbReference>
<evidence type="ECO:0000313" key="2">
    <source>
        <dbReference type="EMBL" id="MBC8580954.1"/>
    </source>
</evidence>
<gene>
    <name evidence="2" type="ORF">H8718_15655</name>
</gene>
<dbReference type="InterPro" id="IPR021215">
    <property type="entry name" value="DUF2752"/>
</dbReference>
<keyword evidence="3" id="KW-1185">Reference proteome</keyword>